<dbReference type="Proteomes" id="UP000265520">
    <property type="component" value="Unassembled WGS sequence"/>
</dbReference>
<dbReference type="AlphaFoldDB" id="A0A392SGJ3"/>
<reference evidence="1 2" key="1">
    <citation type="journal article" date="2018" name="Front. Plant Sci.">
        <title>Red Clover (Trifolium pratense) and Zigzag Clover (T. medium) - A Picture of Genomic Similarities and Differences.</title>
        <authorList>
            <person name="Dluhosova J."/>
            <person name="Istvanek J."/>
            <person name="Nedelnik J."/>
            <person name="Repkova J."/>
        </authorList>
    </citation>
    <scope>NUCLEOTIDE SEQUENCE [LARGE SCALE GENOMIC DNA]</scope>
    <source>
        <strain evidence="2">cv. 10/8</strain>
        <tissue evidence="1">Leaf</tissue>
    </source>
</reference>
<name>A0A392SGJ3_9FABA</name>
<organism evidence="1 2">
    <name type="scientific">Trifolium medium</name>
    <dbReference type="NCBI Taxonomy" id="97028"/>
    <lineage>
        <taxon>Eukaryota</taxon>
        <taxon>Viridiplantae</taxon>
        <taxon>Streptophyta</taxon>
        <taxon>Embryophyta</taxon>
        <taxon>Tracheophyta</taxon>
        <taxon>Spermatophyta</taxon>
        <taxon>Magnoliopsida</taxon>
        <taxon>eudicotyledons</taxon>
        <taxon>Gunneridae</taxon>
        <taxon>Pentapetalae</taxon>
        <taxon>rosids</taxon>
        <taxon>fabids</taxon>
        <taxon>Fabales</taxon>
        <taxon>Fabaceae</taxon>
        <taxon>Papilionoideae</taxon>
        <taxon>50 kb inversion clade</taxon>
        <taxon>NPAAA clade</taxon>
        <taxon>Hologalegina</taxon>
        <taxon>IRL clade</taxon>
        <taxon>Trifolieae</taxon>
        <taxon>Trifolium</taxon>
    </lineage>
</organism>
<protein>
    <submittedName>
        <fullName evidence="1">Uncharacterized protein</fullName>
    </submittedName>
</protein>
<keyword evidence="2" id="KW-1185">Reference proteome</keyword>
<accession>A0A392SGJ3</accession>
<comment type="caution">
    <text evidence="1">The sequence shown here is derived from an EMBL/GenBank/DDBJ whole genome shotgun (WGS) entry which is preliminary data.</text>
</comment>
<feature type="non-terminal residue" evidence="1">
    <location>
        <position position="1"/>
    </location>
</feature>
<evidence type="ECO:0000313" key="2">
    <source>
        <dbReference type="Proteomes" id="UP000265520"/>
    </source>
</evidence>
<sequence>ESNQCLLLHPPILNGSMMCSSTSEGQTHVRVSFLILMLHSQMQESTLSLIASFTRELNWHQNYWEQ</sequence>
<proteinExistence type="predicted"/>
<evidence type="ECO:0000313" key="1">
    <source>
        <dbReference type="EMBL" id="MCI46976.1"/>
    </source>
</evidence>
<dbReference type="EMBL" id="LXQA010365496">
    <property type="protein sequence ID" value="MCI46976.1"/>
    <property type="molecule type" value="Genomic_DNA"/>
</dbReference>